<reference evidence="2" key="1">
    <citation type="journal article" date="2022" name="Front. Genet.">
        <title>Chromosome-Scale Assembly of the Dendrobium nobile Genome Provides Insights Into the Molecular Mechanism of the Biosynthesis of the Medicinal Active Ingredient of Dendrobium.</title>
        <authorList>
            <person name="Xu Q."/>
            <person name="Niu S.-C."/>
            <person name="Li K.-L."/>
            <person name="Zheng P.-J."/>
            <person name="Zhang X.-J."/>
            <person name="Jia Y."/>
            <person name="Liu Y."/>
            <person name="Niu Y.-X."/>
            <person name="Yu L.-H."/>
            <person name="Chen D.-F."/>
            <person name="Zhang G.-Q."/>
        </authorList>
    </citation>
    <scope>NUCLEOTIDE SEQUENCE</scope>
    <source>
        <tissue evidence="2">Leaf</tissue>
    </source>
</reference>
<feature type="region of interest" description="Disordered" evidence="1">
    <location>
        <begin position="283"/>
        <end position="307"/>
    </location>
</feature>
<name>A0A8T3ASM3_DENNO</name>
<comment type="caution">
    <text evidence="2">The sequence shown here is derived from an EMBL/GenBank/DDBJ whole genome shotgun (WGS) entry which is preliminary data.</text>
</comment>
<feature type="region of interest" description="Disordered" evidence="1">
    <location>
        <begin position="23"/>
        <end position="65"/>
    </location>
</feature>
<dbReference type="InterPro" id="IPR012442">
    <property type="entry name" value="DUF1645_plant"/>
</dbReference>
<accession>A0A8T3ASM3</accession>
<protein>
    <submittedName>
        <fullName evidence="2">Uncharacterized protein</fullName>
    </submittedName>
</protein>
<feature type="compositionally biased region" description="Low complexity" evidence="1">
    <location>
        <begin position="43"/>
        <end position="53"/>
    </location>
</feature>
<evidence type="ECO:0000313" key="3">
    <source>
        <dbReference type="Proteomes" id="UP000829196"/>
    </source>
</evidence>
<keyword evidence="3" id="KW-1185">Reference proteome</keyword>
<feature type="region of interest" description="Disordered" evidence="1">
    <location>
        <begin position="223"/>
        <end position="244"/>
    </location>
</feature>
<evidence type="ECO:0000256" key="1">
    <source>
        <dbReference type="SAM" id="MobiDB-lite"/>
    </source>
</evidence>
<proteinExistence type="predicted"/>
<dbReference type="Pfam" id="PF07816">
    <property type="entry name" value="DUF1645"/>
    <property type="match status" value="1"/>
</dbReference>
<sequence length="307" mass="33521">MEVVIPVQELHFNSKTRTAYMSSSSSPKRFTCDSSEFHRRHGAAPTSPTTTVVAGGGSCSLPAPITEEEDDDLAFDFSGHLDKNAPPPQLTTADELFYKGKIRAIKFPVGLCSPDTTHRIGAKSSDPFSTSMAEPNRETRSRNRAPSLSSRSRKGSRSLSPLRNEIHLNNPSPTRCKTEEENTISSKKWSFKDLLFRSASEGRATGDRNKDVLRKYTAACLASKGKKGSGGDESRSSSSRWASPHAIHYAANRAAAEEMKKKTALPYKDSFLNWLRYAPALRSFGGSAGRGKSMGGSKSMPRIRDGN</sequence>
<dbReference type="PANTHER" id="PTHR33095:SF81">
    <property type="entry name" value="OS07G0619500 PROTEIN"/>
    <property type="match status" value="1"/>
</dbReference>
<feature type="region of interest" description="Disordered" evidence="1">
    <location>
        <begin position="118"/>
        <end position="182"/>
    </location>
</feature>
<feature type="compositionally biased region" description="Polar residues" evidence="1">
    <location>
        <begin position="23"/>
        <end position="34"/>
    </location>
</feature>
<dbReference type="Proteomes" id="UP000829196">
    <property type="component" value="Unassembled WGS sequence"/>
</dbReference>
<organism evidence="2 3">
    <name type="scientific">Dendrobium nobile</name>
    <name type="common">Orchid</name>
    <dbReference type="NCBI Taxonomy" id="94219"/>
    <lineage>
        <taxon>Eukaryota</taxon>
        <taxon>Viridiplantae</taxon>
        <taxon>Streptophyta</taxon>
        <taxon>Embryophyta</taxon>
        <taxon>Tracheophyta</taxon>
        <taxon>Spermatophyta</taxon>
        <taxon>Magnoliopsida</taxon>
        <taxon>Liliopsida</taxon>
        <taxon>Asparagales</taxon>
        <taxon>Orchidaceae</taxon>
        <taxon>Epidendroideae</taxon>
        <taxon>Malaxideae</taxon>
        <taxon>Dendrobiinae</taxon>
        <taxon>Dendrobium</taxon>
    </lineage>
</organism>
<gene>
    <name evidence="2" type="ORF">KFK09_019989</name>
</gene>
<dbReference type="OrthoDB" id="667051at2759"/>
<dbReference type="PANTHER" id="PTHR33095">
    <property type="entry name" value="OS07G0619500 PROTEIN"/>
    <property type="match status" value="1"/>
</dbReference>
<evidence type="ECO:0000313" key="2">
    <source>
        <dbReference type="EMBL" id="KAI0499088.1"/>
    </source>
</evidence>
<dbReference type="EMBL" id="JAGYWB010000014">
    <property type="protein sequence ID" value="KAI0499088.1"/>
    <property type="molecule type" value="Genomic_DNA"/>
</dbReference>
<dbReference type="AlphaFoldDB" id="A0A8T3ASM3"/>